<keyword evidence="6" id="KW-1185">Reference proteome</keyword>
<accession>A0A1Y5SR11</accession>
<evidence type="ECO:0000256" key="1">
    <source>
        <dbReference type="ARBA" id="ARBA00006407"/>
    </source>
</evidence>
<dbReference type="AlphaFoldDB" id="A0A1Y5SR11"/>
<reference evidence="5 6" key="1">
    <citation type="submission" date="2017-03" db="EMBL/GenBank/DDBJ databases">
        <authorList>
            <person name="Afonso C.L."/>
            <person name="Miller P.J."/>
            <person name="Scott M.A."/>
            <person name="Spackman E."/>
            <person name="Goraichik I."/>
            <person name="Dimitrov K.M."/>
            <person name="Suarez D.L."/>
            <person name="Swayne D.E."/>
        </authorList>
    </citation>
    <scope>NUCLEOTIDE SEQUENCE [LARGE SCALE GENOMIC DNA]</scope>
    <source>
        <strain evidence="5 6">CECT 7691</strain>
    </source>
</reference>
<dbReference type="Proteomes" id="UP000193200">
    <property type="component" value="Unassembled WGS sequence"/>
</dbReference>
<evidence type="ECO:0000256" key="2">
    <source>
        <dbReference type="ARBA" id="ARBA00006436"/>
    </source>
</evidence>
<dbReference type="OrthoDB" id="7158889at2"/>
<dbReference type="InParanoid" id="A0A1Y5SR11"/>
<gene>
    <name evidence="5" type="ORF">OCH7691_01923</name>
</gene>
<dbReference type="InterPro" id="IPR007129">
    <property type="entry name" value="Ubiqinol_cyt_c_chaperone_CPB3"/>
</dbReference>
<dbReference type="RefSeq" id="WP_085883143.1">
    <property type="nucleotide sequence ID" value="NZ_FWFR01000001.1"/>
</dbReference>
<evidence type="ECO:0000313" key="6">
    <source>
        <dbReference type="Proteomes" id="UP000193200"/>
    </source>
</evidence>
<dbReference type="EMBL" id="FWFR01000001">
    <property type="protein sequence ID" value="SLN45072.1"/>
    <property type="molecule type" value="Genomic_DNA"/>
</dbReference>
<name>A0A1Y5SR11_9PROT</name>
<feature type="domain" description="Ubiquinol-cytochrome c chaperone" evidence="4">
    <location>
        <begin position="37"/>
        <end position="190"/>
    </location>
</feature>
<comment type="similarity">
    <text evidence="2">Belongs to the UPF0174 family.</text>
</comment>
<evidence type="ECO:0000256" key="3">
    <source>
        <dbReference type="SAM" id="MobiDB-lite"/>
    </source>
</evidence>
<dbReference type="InterPro" id="IPR021150">
    <property type="entry name" value="Ubiq_cyt_c_chap"/>
</dbReference>
<dbReference type="PANTHER" id="PTHR12184">
    <property type="entry name" value="UBIQUINOL-CYTOCHROME C REDUCTASE COMPLEX ASSEMBLY FACTOR 1 FAMILY MEMBER"/>
    <property type="match status" value="1"/>
</dbReference>
<dbReference type="PANTHER" id="PTHR12184:SF1">
    <property type="entry name" value="UBIQUINOL-CYTOCHROME-C REDUCTASE COMPLEX ASSEMBLY FACTOR 1"/>
    <property type="match status" value="1"/>
</dbReference>
<evidence type="ECO:0000259" key="4">
    <source>
        <dbReference type="Pfam" id="PF03981"/>
    </source>
</evidence>
<comment type="similarity">
    <text evidence="1">Belongs to the CBP3 family.</text>
</comment>
<protein>
    <submittedName>
        <fullName evidence="5">Ubiquinol-cytochrome C chaperone</fullName>
    </submittedName>
</protein>
<feature type="region of interest" description="Disordered" evidence="3">
    <location>
        <begin position="186"/>
        <end position="205"/>
    </location>
</feature>
<dbReference type="Pfam" id="PF03981">
    <property type="entry name" value="Ubiq_cyt_C_chap"/>
    <property type="match status" value="1"/>
</dbReference>
<organism evidence="5 6">
    <name type="scientific">Oceanibacterium hippocampi</name>
    <dbReference type="NCBI Taxonomy" id="745714"/>
    <lineage>
        <taxon>Bacteria</taxon>
        <taxon>Pseudomonadati</taxon>
        <taxon>Pseudomonadota</taxon>
        <taxon>Alphaproteobacteria</taxon>
        <taxon>Sneathiellales</taxon>
        <taxon>Sneathiellaceae</taxon>
        <taxon>Oceanibacterium</taxon>
    </lineage>
</organism>
<sequence>MAFSNPFRKSPLKSAAYRLYGEIVEQARDPGFYRNAAVDDSVEGRFAMIVLHQFLVLRRLKGEGETAETLAQHLFDIMVDDLDRSLREMGVGDLGVGKRVKKLAQRFYGHVASYDEALQASGDAALAAALGRNLYQLDDDADAAAGSPAGPGVAAGPAALAIPAMVAYVRREAARLEGRAIEAIATDGPDFGAPPEVPADARDNG</sequence>
<evidence type="ECO:0000313" key="5">
    <source>
        <dbReference type="EMBL" id="SLN45072.1"/>
    </source>
</evidence>
<proteinExistence type="inferred from homology"/>